<gene>
    <name evidence="2" type="ORF">GMARGA_LOCUS20514</name>
</gene>
<dbReference type="Proteomes" id="UP000789901">
    <property type="component" value="Unassembled WGS sequence"/>
</dbReference>
<accession>A0ABN7VMD9</accession>
<evidence type="ECO:0000313" key="2">
    <source>
        <dbReference type="EMBL" id="CAG8786419.1"/>
    </source>
</evidence>
<protein>
    <submittedName>
        <fullName evidence="2">9203_t:CDS:1</fullName>
    </submittedName>
</protein>
<feature type="region of interest" description="Disordered" evidence="1">
    <location>
        <begin position="26"/>
        <end position="46"/>
    </location>
</feature>
<sequence length="46" mass="5081">IQTKFKSYSKKVAAANKKHKLVVEENSVVNSPEASDTTTNIDEDSK</sequence>
<keyword evidence="3" id="KW-1185">Reference proteome</keyword>
<evidence type="ECO:0000256" key="1">
    <source>
        <dbReference type="SAM" id="MobiDB-lite"/>
    </source>
</evidence>
<name>A0ABN7VMD9_GIGMA</name>
<dbReference type="EMBL" id="CAJVQB010018066">
    <property type="protein sequence ID" value="CAG8786419.1"/>
    <property type="molecule type" value="Genomic_DNA"/>
</dbReference>
<reference evidence="2 3" key="1">
    <citation type="submission" date="2021-06" db="EMBL/GenBank/DDBJ databases">
        <authorList>
            <person name="Kallberg Y."/>
            <person name="Tangrot J."/>
            <person name="Rosling A."/>
        </authorList>
    </citation>
    <scope>NUCLEOTIDE SEQUENCE [LARGE SCALE GENOMIC DNA]</scope>
    <source>
        <strain evidence="2 3">120-4 pot B 10/14</strain>
    </source>
</reference>
<evidence type="ECO:0000313" key="3">
    <source>
        <dbReference type="Proteomes" id="UP000789901"/>
    </source>
</evidence>
<feature type="non-terminal residue" evidence="2">
    <location>
        <position position="1"/>
    </location>
</feature>
<organism evidence="2 3">
    <name type="scientific">Gigaspora margarita</name>
    <dbReference type="NCBI Taxonomy" id="4874"/>
    <lineage>
        <taxon>Eukaryota</taxon>
        <taxon>Fungi</taxon>
        <taxon>Fungi incertae sedis</taxon>
        <taxon>Mucoromycota</taxon>
        <taxon>Glomeromycotina</taxon>
        <taxon>Glomeromycetes</taxon>
        <taxon>Diversisporales</taxon>
        <taxon>Gigasporaceae</taxon>
        <taxon>Gigaspora</taxon>
    </lineage>
</organism>
<comment type="caution">
    <text evidence="2">The sequence shown here is derived from an EMBL/GenBank/DDBJ whole genome shotgun (WGS) entry which is preliminary data.</text>
</comment>
<proteinExistence type="predicted"/>